<protein>
    <submittedName>
        <fullName evidence="1">Sucrase ferredoxin</fullName>
    </submittedName>
</protein>
<gene>
    <name evidence="1" type="ORF">HJG52_18595</name>
</gene>
<dbReference type="AlphaFoldDB" id="A0A849HDM0"/>
<comment type="caution">
    <text evidence="1">The sequence shown here is derived from an EMBL/GenBank/DDBJ whole genome shotgun (WGS) entry which is preliminary data.</text>
</comment>
<dbReference type="CDD" id="cd03062">
    <property type="entry name" value="TRX_Fd_Sucrase"/>
    <property type="match status" value="1"/>
</dbReference>
<sequence length="288" mass="30846">MLGTAAPGRRWLLVEYPAGWARAALDSPDFPPGAAQELEQAALSVRGRVVLIRRPGRQPKDAPRRWGVVDHGGAQQWGWWRDADDLTEAARVLRAGPAPTSGDAQGEPDQAAYPLLLVCTHGRHDACCAIRGRPVAEALARRWPERTWECSHIGGDRFAANLLVVPDGTVYGGLDPESAVQVVDRHLAGHVDPVHLRGFSAHPPVVQNALAAVLRSHGPGAPDDVTPGRVDQTGPDEWVVEVMGRGASPPRTVVTVTRSTQPPAQLTCRGAADTTAYVYAVRLGQDGR</sequence>
<keyword evidence="2" id="KW-1185">Reference proteome</keyword>
<dbReference type="InterPro" id="IPR036249">
    <property type="entry name" value="Thioredoxin-like_sf"/>
</dbReference>
<dbReference type="Gene3D" id="3.40.30.10">
    <property type="entry name" value="Glutaredoxin"/>
    <property type="match status" value="1"/>
</dbReference>
<evidence type="ECO:0000313" key="1">
    <source>
        <dbReference type="EMBL" id="NNM48000.1"/>
    </source>
</evidence>
<accession>A0A849HDM0</accession>
<dbReference type="InterPro" id="IPR009737">
    <property type="entry name" value="Aim32/Apd1-like"/>
</dbReference>
<dbReference type="SUPFAM" id="SSF52833">
    <property type="entry name" value="Thioredoxin-like"/>
    <property type="match status" value="1"/>
</dbReference>
<proteinExistence type="predicted"/>
<organism evidence="1 2">
    <name type="scientific">Knoellia koreensis</name>
    <dbReference type="NCBI Taxonomy" id="2730921"/>
    <lineage>
        <taxon>Bacteria</taxon>
        <taxon>Bacillati</taxon>
        <taxon>Actinomycetota</taxon>
        <taxon>Actinomycetes</taxon>
        <taxon>Micrococcales</taxon>
        <taxon>Intrasporangiaceae</taxon>
        <taxon>Knoellia</taxon>
    </lineage>
</organism>
<evidence type="ECO:0000313" key="2">
    <source>
        <dbReference type="Proteomes" id="UP000588586"/>
    </source>
</evidence>
<name>A0A849HDM0_9MICO</name>
<dbReference type="Pfam" id="PF06999">
    <property type="entry name" value="Suc_Fer-like"/>
    <property type="match status" value="1"/>
</dbReference>
<reference evidence="1 2" key="1">
    <citation type="submission" date="2020-04" db="EMBL/GenBank/DDBJ databases">
        <title>Knoellia sp. isolate from air conditioner.</title>
        <authorList>
            <person name="Chea S."/>
            <person name="Kim D.-U."/>
        </authorList>
    </citation>
    <scope>NUCLEOTIDE SEQUENCE [LARGE SCALE GENOMIC DNA]</scope>
    <source>
        <strain evidence="1 2">DB2414S</strain>
    </source>
</reference>
<dbReference type="EMBL" id="JABEPQ010000005">
    <property type="protein sequence ID" value="NNM48000.1"/>
    <property type="molecule type" value="Genomic_DNA"/>
</dbReference>
<dbReference type="Proteomes" id="UP000588586">
    <property type="component" value="Unassembled WGS sequence"/>
</dbReference>